<keyword evidence="4" id="KW-1185">Reference proteome</keyword>
<dbReference type="AlphaFoldDB" id="A0A0S7BJB4"/>
<dbReference type="Gene3D" id="3.40.50.2000">
    <property type="entry name" value="Glycogen Phosphorylase B"/>
    <property type="match status" value="2"/>
</dbReference>
<sequence length="443" mass="50885">MPVEQIIFFTHNRVPTAHEQIRVFSPLKKAGMEILQGVQGDKLNLEGIQDAQLVLFQRDFSRKFAEYQSVMMRAHEVGVPVVLDLDDHLLALPTNHPDRLSKVFTGSLVALFCAIMEVDAITVTSPALKEVLEPYNPNIYVLPNYLDADIWHFRQPEPASNPDPTRILFMGTPTHRPDLEMISDALVNVAEKYNDHISFIFCGAEPPEELAGYKNTRYIPMQIQGYQAFVNEIQKIEADIAIAPLDNNLFNRCKSSLKYLEYSAMGLPGIYSKVTPYSAVIDDGKMGYLAESNDEWEEKLRLLVEDRSKRQDMVFQAQEDLRDNWMIENHAIDWNNAFDQIKSKNNFTDSGAHPYWMILNSIATQLEEDEARFQSLEDLRRIISSQGQEIDEMRKKNLVISLENQNLSTALDATRLEVVNYALSTSWRITRPLRKLGRYLRRL</sequence>
<dbReference type="Pfam" id="PF00534">
    <property type="entry name" value="Glycos_transf_1"/>
    <property type="match status" value="1"/>
</dbReference>
<dbReference type="RefSeq" id="WP_075073248.1">
    <property type="nucleotide sequence ID" value="NZ_DF967972.1"/>
</dbReference>
<dbReference type="InterPro" id="IPR001296">
    <property type="entry name" value="Glyco_trans_1"/>
</dbReference>
<keyword evidence="3" id="KW-0808">Transferase</keyword>
<proteinExistence type="predicted"/>
<evidence type="ECO:0000313" key="3">
    <source>
        <dbReference type="EMBL" id="GAP13953.1"/>
    </source>
</evidence>
<evidence type="ECO:0000259" key="2">
    <source>
        <dbReference type="Pfam" id="PF00534"/>
    </source>
</evidence>
<accession>A0A0S7BJB4</accession>
<evidence type="ECO:0000313" key="4">
    <source>
        <dbReference type="Proteomes" id="UP000055060"/>
    </source>
</evidence>
<organism evidence="3">
    <name type="scientific">Longilinea arvoryzae</name>
    <dbReference type="NCBI Taxonomy" id="360412"/>
    <lineage>
        <taxon>Bacteria</taxon>
        <taxon>Bacillati</taxon>
        <taxon>Chloroflexota</taxon>
        <taxon>Anaerolineae</taxon>
        <taxon>Anaerolineales</taxon>
        <taxon>Anaerolineaceae</taxon>
        <taxon>Longilinea</taxon>
    </lineage>
</organism>
<dbReference type="GO" id="GO:0016740">
    <property type="term" value="F:transferase activity"/>
    <property type="evidence" value="ECO:0007669"/>
    <property type="project" value="UniProtKB-KW"/>
</dbReference>
<dbReference type="OrthoDB" id="433681at2"/>
<feature type="coiled-coil region" evidence="1">
    <location>
        <begin position="359"/>
        <end position="396"/>
    </location>
</feature>
<protein>
    <submittedName>
        <fullName evidence="3">Glycosyltransferase</fullName>
    </submittedName>
</protein>
<evidence type="ECO:0000256" key="1">
    <source>
        <dbReference type="SAM" id="Coils"/>
    </source>
</evidence>
<dbReference type="SUPFAM" id="SSF53756">
    <property type="entry name" value="UDP-Glycosyltransferase/glycogen phosphorylase"/>
    <property type="match status" value="1"/>
</dbReference>
<reference evidence="3" key="1">
    <citation type="submission" date="2015-07" db="EMBL/GenBank/DDBJ databases">
        <title>Draft Genome Sequences of Anaerolinea thermolimosa IMO-1, Bellilinea caldifistulae GOMI-1, Leptolinea tardivitalis YMTK-2, Levilinea saccharolytica KIBI-1,Longilinea arvoryzae KOME-1, Previously Described as Members of the Anaerolineaceae (Chloroflexi).</title>
        <authorList>
            <person name="Sekiguchi Y."/>
            <person name="Ohashi A."/>
            <person name="Matsuura N."/>
            <person name="Tourlousse M.D."/>
        </authorList>
    </citation>
    <scope>NUCLEOTIDE SEQUENCE [LARGE SCALE GENOMIC DNA]</scope>
    <source>
        <strain evidence="3">KOME-1</strain>
    </source>
</reference>
<name>A0A0S7BJB4_9CHLR</name>
<gene>
    <name evidence="3" type="ORF">LARV_01712</name>
</gene>
<dbReference type="EMBL" id="DF967972">
    <property type="protein sequence ID" value="GAP13953.1"/>
    <property type="molecule type" value="Genomic_DNA"/>
</dbReference>
<feature type="domain" description="Glycosyl transferase family 1" evidence="2">
    <location>
        <begin position="157"/>
        <end position="319"/>
    </location>
</feature>
<dbReference type="Proteomes" id="UP000055060">
    <property type="component" value="Unassembled WGS sequence"/>
</dbReference>
<dbReference type="STRING" id="360412.LARV_01712"/>
<keyword evidence="1" id="KW-0175">Coiled coil</keyword>